<evidence type="ECO:0000313" key="2">
    <source>
        <dbReference type="EMBL" id="RDC59493.1"/>
    </source>
</evidence>
<gene>
    <name evidence="2" type="ORF">HME9302_00683</name>
</gene>
<feature type="domain" description="AB hydrolase-1" evidence="1">
    <location>
        <begin position="151"/>
        <end position="205"/>
    </location>
</feature>
<dbReference type="Proteomes" id="UP000253727">
    <property type="component" value="Unassembled WGS sequence"/>
</dbReference>
<dbReference type="InterPro" id="IPR029058">
    <property type="entry name" value="AB_hydrolase_fold"/>
</dbReference>
<comment type="caution">
    <text evidence="2">The sequence shown here is derived from an EMBL/GenBank/DDBJ whole genome shotgun (WGS) entry which is preliminary data.</text>
</comment>
<accession>A0A369Q3M8</accession>
<name>A0A369Q3M8_9SPHN</name>
<dbReference type="InterPro" id="IPR000073">
    <property type="entry name" value="AB_hydrolase_1"/>
</dbReference>
<evidence type="ECO:0000313" key="3">
    <source>
        <dbReference type="Proteomes" id="UP000253727"/>
    </source>
</evidence>
<sequence length="283" mass="30938">MGSISRRSHKPGMAFSNLTLRRSATSPPVAMASATGTLAPTDAIGFRTRLALASERPAVPEPRPPVWRMMAELEYMAEPVRRRFRKIDVPRAAHPRTVMILPGFATTPWRMRYLAVQLERAGHTVRRWGLGTNWGPTPENVSFLEGRLATLSELSGDKVSLVGWSLGGLFARELARRRPANVAKVITMGTPFSGSPRANNAWRAYQFVTGHSVDAPPITGDVAIKPPVPTVALWSPRDGIIAPRAACGRQGERDRAIALRCTHMGFSFSREAIETLAAELDAP</sequence>
<dbReference type="PANTHER" id="PTHR37946:SF1">
    <property type="entry name" value="SLL1969 PROTEIN"/>
    <property type="match status" value="1"/>
</dbReference>
<organism evidence="2 3">
    <name type="scientific">Alteripontixanthobacter maritimus</name>
    <dbReference type="NCBI Taxonomy" id="2161824"/>
    <lineage>
        <taxon>Bacteria</taxon>
        <taxon>Pseudomonadati</taxon>
        <taxon>Pseudomonadota</taxon>
        <taxon>Alphaproteobacteria</taxon>
        <taxon>Sphingomonadales</taxon>
        <taxon>Erythrobacteraceae</taxon>
        <taxon>Alteripontixanthobacter</taxon>
    </lineage>
</organism>
<reference evidence="2 3" key="1">
    <citation type="submission" date="2018-04" db="EMBL/GenBank/DDBJ databases">
        <title>Altererythrobacter sp. HME9302 genome sequencing and assembly.</title>
        <authorList>
            <person name="Kang H."/>
            <person name="Kim H."/>
            <person name="Joh K."/>
        </authorList>
    </citation>
    <scope>NUCLEOTIDE SEQUENCE [LARGE SCALE GENOMIC DNA]</scope>
    <source>
        <strain evidence="2 3">HME9302</strain>
    </source>
</reference>
<dbReference type="PANTHER" id="PTHR37946">
    <property type="entry name" value="SLL1969 PROTEIN"/>
    <property type="match status" value="1"/>
</dbReference>
<evidence type="ECO:0000259" key="1">
    <source>
        <dbReference type="Pfam" id="PF00561"/>
    </source>
</evidence>
<proteinExistence type="predicted"/>
<keyword evidence="3" id="KW-1185">Reference proteome</keyword>
<dbReference type="EMBL" id="QBKA01000002">
    <property type="protein sequence ID" value="RDC59493.1"/>
    <property type="molecule type" value="Genomic_DNA"/>
</dbReference>
<dbReference type="AlphaFoldDB" id="A0A369Q3M8"/>
<dbReference type="Pfam" id="PF00561">
    <property type="entry name" value="Abhydrolase_1"/>
    <property type="match status" value="1"/>
</dbReference>
<dbReference type="Gene3D" id="3.40.50.1820">
    <property type="entry name" value="alpha/beta hydrolase"/>
    <property type="match status" value="1"/>
</dbReference>
<dbReference type="SUPFAM" id="SSF53474">
    <property type="entry name" value="alpha/beta-Hydrolases"/>
    <property type="match status" value="1"/>
</dbReference>
<protein>
    <recommendedName>
        <fullName evidence="1">AB hydrolase-1 domain-containing protein</fullName>
    </recommendedName>
</protein>